<organism evidence="1 2">
    <name type="scientific">Bionectria ochroleuca</name>
    <name type="common">Gliocladium roseum</name>
    <dbReference type="NCBI Taxonomy" id="29856"/>
    <lineage>
        <taxon>Eukaryota</taxon>
        <taxon>Fungi</taxon>
        <taxon>Dikarya</taxon>
        <taxon>Ascomycota</taxon>
        <taxon>Pezizomycotina</taxon>
        <taxon>Sordariomycetes</taxon>
        <taxon>Hypocreomycetidae</taxon>
        <taxon>Hypocreales</taxon>
        <taxon>Bionectriaceae</taxon>
        <taxon>Clonostachys</taxon>
    </lineage>
</organism>
<protein>
    <submittedName>
        <fullName evidence="1">Uncharacterized protein</fullName>
    </submittedName>
</protein>
<dbReference type="Proteomes" id="UP000766486">
    <property type="component" value="Unassembled WGS sequence"/>
</dbReference>
<comment type="caution">
    <text evidence="1">The sequence shown here is derived from an EMBL/GenBank/DDBJ whole genome shotgun (WGS) entry which is preliminary data.</text>
</comment>
<dbReference type="EMBL" id="CABFNS010000963">
    <property type="protein sequence ID" value="VUC37416.1"/>
    <property type="molecule type" value="Genomic_DNA"/>
</dbReference>
<sequence>MYPNGRSPFLPLYEDLHDIPFKPIRREEERKVLESVDVIMSQVRKKLELFDPGTIDLIAVEHNIRTYCIEKATYACRAIGYEYDMEEVAQWKIQWKTKKGTLLKAILGGVHGPKNKSSVRVIVEKAAQEAFYYQKNLKPCDIKLGTHFKEDPSEYRYIGLA</sequence>
<reference evidence="1 2" key="1">
    <citation type="submission" date="2019-06" db="EMBL/GenBank/DDBJ databases">
        <authorList>
            <person name="Broberg M."/>
        </authorList>
    </citation>
    <scope>NUCLEOTIDE SEQUENCE [LARGE SCALE GENOMIC DNA]</scope>
</reference>
<evidence type="ECO:0000313" key="2">
    <source>
        <dbReference type="Proteomes" id="UP000766486"/>
    </source>
</evidence>
<accession>A0ABY6V2N2</accession>
<proteinExistence type="predicted"/>
<gene>
    <name evidence="1" type="ORF">CLO192961_LOCUS470029</name>
</gene>
<evidence type="ECO:0000313" key="1">
    <source>
        <dbReference type="EMBL" id="VUC37416.1"/>
    </source>
</evidence>
<keyword evidence="2" id="KW-1185">Reference proteome</keyword>
<name>A0ABY6V2N2_BIOOC</name>